<dbReference type="Gene3D" id="2.60.40.10">
    <property type="entry name" value="Immunoglobulins"/>
    <property type="match status" value="2"/>
</dbReference>
<reference evidence="2 3" key="1">
    <citation type="submission" date="2020-10" db="EMBL/GenBank/DDBJ databases">
        <title>Phylogeny of dyella-like bacteria.</title>
        <authorList>
            <person name="Fu J."/>
        </authorList>
    </citation>
    <scope>NUCLEOTIDE SEQUENCE [LARGE SCALE GENOMIC DNA]</scope>
    <source>
        <strain evidence="2 3">BB4</strain>
    </source>
</reference>
<dbReference type="Pfam" id="PF19077">
    <property type="entry name" value="Big_13"/>
    <property type="match status" value="1"/>
</dbReference>
<dbReference type="Proteomes" id="UP001620408">
    <property type="component" value="Unassembled WGS sequence"/>
</dbReference>
<keyword evidence="3" id="KW-1185">Reference proteome</keyword>
<sequence length="183" mass="19647">MNDANALYAEITGIHDKVGDHQGFVHGETDDARPRFDGEATPDSLVTLYDDQGKVIGTTRADSAGQWTFVLPKPLGDGPHSIHVTATTDEGTSNPSDNVAITIDTSHVVPGQLVINAIYDDIYREYVEKNASTGDARPTLEGMAEANSHVTIMDGDTVLGVAQADPWGYWTFMPENGLVAYIA</sequence>
<dbReference type="InterPro" id="IPR013783">
    <property type="entry name" value="Ig-like_fold"/>
</dbReference>
<feature type="domain" description="Bacterial Ig-like" evidence="1">
    <location>
        <begin position="28"/>
        <end position="105"/>
    </location>
</feature>
<comment type="caution">
    <text evidence="2">The sequence shown here is derived from an EMBL/GenBank/DDBJ whole genome shotgun (WGS) entry which is preliminary data.</text>
</comment>
<evidence type="ECO:0000313" key="2">
    <source>
        <dbReference type="EMBL" id="MFK2916052.1"/>
    </source>
</evidence>
<name>A0ABW8K379_9GAMM</name>
<gene>
    <name evidence="2" type="ORF">ISS97_02145</name>
</gene>
<evidence type="ECO:0000313" key="3">
    <source>
        <dbReference type="Proteomes" id="UP001620408"/>
    </source>
</evidence>
<protein>
    <recommendedName>
        <fullName evidence="1">Bacterial Ig-like domain-containing protein</fullName>
    </recommendedName>
</protein>
<organism evidence="2 3">
    <name type="scientific">Dyella koreensis</name>
    <dbReference type="NCBI Taxonomy" id="311235"/>
    <lineage>
        <taxon>Bacteria</taxon>
        <taxon>Pseudomonadati</taxon>
        <taxon>Pseudomonadota</taxon>
        <taxon>Gammaproteobacteria</taxon>
        <taxon>Lysobacterales</taxon>
        <taxon>Rhodanobacteraceae</taxon>
        <taxon>Dyella</taxon>
    </lineage>
</organism>
<dbReference type="RefSeq" id="WP_379984711.1">
    <property type="nucleotide sequence ID" value="NZ_JADIKD010000006.1"/>
</dbReference>
<evidence type="ECO:0000259" key="1">
    <source>
        <dbReference type="Pfam" id="PF19077"/>
    </source>
</evidence>
<dbReference type="InterPro" id="IPR044016">
    <property type="entry name" value="Big_13"/>
</dbReference>
<accession>A0ABW8K379</accession>
<proteinExistence type="predicted"/>
<dbReference type="EMBL" id="JADIKD010000006">
    <property type="protein sequence ID" value="MFK2916052.1"/>
    <property type="molecule type" value="Genomic_DNA"/>
</dbReference>